<dbReference type="SMART" id="SM00978">
    <property type="entry name" value="Tim44"/>
    <property type="match status" value="1"/>
</dbReference>
<accession>A0A2V3U099</accession>
<evidence type="ECO:0000256" key="2">
    <source>
        <dbReference type="SAM" id="Phobius"/>
    </source>
</evidence>
<evidence type="ECO:0000256" key="1">
    <source>
        <dbReference type="SAM" id="MobiDB-lite"/>
    </source>
</evidence>
<keyword evidence="5" id="KW-1185">Reference proteome</keyword>
<reference evidence="4 5" key="1">
    <citation type="submission" date="2018-05" db="EMBL/GenBank/DDBJ databases">
        <title>Genomic Encyclopedia of Type Strains, Phase IV (KMG-IV): sequencing the most valuable type-strain genomes for metagenomic binning, comparative biology and taxonomic classification.</title>
        <authorList>
            <person name="Goeker M."/>
        </authorList>
    </citation>
    <scope>NUCLEOTIDE SEQUENCE [LARGE SCALE GENOMIC DNA]</scope>
    <source>
        <strain evidence="4 5">DSM 6462</strain>
    </source>
</reference>
<gene>
    <name evidence="4" type="ORF">C7450_109132</name>
</gene>
<dbReference type="AlphaFoldDB" id="A0A2V3U099"/>
<dbReference type="Gene3D" id="3.10.450.240">
    <property type="match status" value="1"/>
</dbReference>
<feature type="transmembrane region" description="Helical" evidence="2">
    <location>
        <begin position="98"/>
        <end position="120"/>
    </location>
</feature>
<keyword evidence="2" id="KW-0812">Transmembrane</keyword>
<feature type="transmembrane region" description="Helical" evidence="2">
    <location>
        <begin position="132"/>
        <end position="156"/>
    </location>
</feature>
<organism evidence="4 5">
    <name type="scientific">Chelatococcus asaccharovorans</name>
    <dbReference type="NCBI Taxonomy" id="28210"/>
    <lineage>
        <taxon>Bacteria</taxon>
        <taxon>Pseudomonadati</taxon>
        <taxon>Pseudomonadota</taxon>
        <taxon>Alphaproteobacteria</taxon>
        <taxon>Hyphomicrobiales</taxon>
        <taxon>Chelatococcaceae</taxon>
        <taxon>Chelatococcus</taxon>
    </lineage>
</organism>
<keyword evidence="2" id="KW-1133">Transmembrane helix</keyword>
<proteinExistence type="predicted"/>
<sequence>MYSGGTTLLRTLGRRGGFVAIATLALMVTASVAEARAGRGGGLGSRGTRTYSAPPPTATAPTQAAPLQRSTTQPGVAQPNAVQPGMAGRPAAAQRPGLFGGGFGTALMGGLLGAGLFGLLSGSGLFGGLSGLGSIFGLLLQVGLIVGLVALAMRFFRRRQEPAMAGASPTSNGLNRSALGGGLGGGGLGGLGGGAGGGLGGALGGALGGLGGKAAPAAPATPVDEIDIQPADFDAFERTLIDVQAAYSNEDLNALRRLATPEVVAFMAEDLASTAAEGHVNRLSDVKLLQGDLAEAWREGDVDYATVAMRFSLIDTTLDRETNKIVEGHADVPTEATELWTFRRSKGGKWMLSAVQQA</sequence>
<feature type="domain" description="Tim44-like" evidence="3">
    <location>
        <begin position="214"/>
        <end position="357"/>
    </location>
</feature>
<comment type="caution">
    <text evidence="4">The sequence shown here is derived from an EMBL/GenBank/DDBJ whole genome shotgun (WGS) entry which is preliminary data.</text>
</comment>
<feature type="region of interest" description="Disordered" evidence="1">
    <location>
        <begin position="38"/>
        <end position="90"/>
    </location>
</feature>
<dbReference type="EMBL" id="QJJK01000009">
    <property type="protein sequence ID" value="PXW55724.1"/>
    <property type="molecule type" value="Genomic_DNA"/>
</dbReference>
<evidence type="ECO:0000313" key="5">
    <source>
        <dbReference type="Proteomes" id="UP000248021"/>
    </source>
</evidence>
<evidence type="ECO:0000313" key="4">
    <source>
        <dbReference type="EMBL" id="PXW55724.1"/>
    </source>
</evidence>
<protein>
    <submittedName>
        <fullName evidence="4">Putative lipid-binding transport protein (Tim44 family)</fullName>
    </submittedName>
</protein>
<dbReference type="PANTHER" id="PTHR41542">
    <property type="entry name" value="BLL5807 PROTEIN"/>
    <property type="match status" value="1"/>
</dbReference>
<evidence type="ECO:0000259" key="3">
    <source>
        <dbReference type="SMART" id="SM00978"/>
    </source>
</evidence>
<dbReference type="SUPFAM" id="SSF54427">
    <property type="entry name" value="NTF2-like"/>
    <property type="match status" value="1"/>
</dbReference>
<dbReference type="PANTHER" id="PTHR41542:SF1">
    <property type="entry name" value="BLL5807 PROTEIN"/>
    <property type="match status" value="1"/>
</dbReference>
<feature type="transmembrane region" description="Helical" evidence="2">
    <location>
        <begin position="12"/>
        <end position="33"/>
    </location>
</feature>
<name>A0A2V3U099_9HYPH</name>
<dbReference type="OrthoDB" id="9780873at2"/>
<dbReference type="Proteomes" id="UP000248021">
    <property type="component" value="Unassembled WGS sequence"/>
</dbReference>
<dbReference type="InterPro" id="IPR007379">
    <property type="entry name" value="Tim44-like_dom"/>
</dbReference>
<dbReference type="Pfam" id="PF04280">
    <property type="entry name" value="Tim44"/>
    <property type="match status" value="1"/>
</dbReference>
<dbReference type="InterPro" id="IPR032710">
    <property type="entry name" value="NTF2-like_dom_sf"/>
</dbReference>
<keyword evidence="2" id="KW-0472">Membrane</keyword>